<accession>A0A5S3N2C7</accession>
<protein>
    <submittedName>
        <fullName evidence="1">Uncharacterized protein</fullName>
    </submittedName>
</protein>
<dbReference type="AlphaFoldDB" id="A0A5S3N2C7"/>
<evidence type="ECO:0000313" key="2">
    <source>
        <dbReference type="Proteomes" id="UP000307140"/>
    </source>
</evidence>
<comment type="caution">
    <text evidence="1">The sequence shown here is derived from an EMBL/GenBank/DDBJ whole genome shotgun (WGS) entry which is preliminary data.</text>
</comment>
<proteinExistence type="predicted"/>
<name>A0A5S3N2C7_9FLAO</name>
<gene>
    <name evidence="1" type="ORF">FDT66_11320</name>
</gene>
<sequence>MKYAIKIHKISTVDELENSWNIEDYKELLERFELPGTETTDLKELRELLYMAITDKEPSEAAAIVLDYKLSNELNEGQIDSVSHEMLVDKISEEYPRIELHQTLFNVNQLLYKAFNGKFPNAKATIVDFEITPKANAEKNITKEIALKCFAKNLDSHNVIIRLFGHQLDADEPFEEANDVIWGLQKNGDSYRLITSEYFMSKEEFLSPEFEAKIDFFEEEA</sequence>
<evidence type="ECO:0000313" key="1">
    <source>
        <dbReference type="EMBL" id="TMM28972.1"/>
    </source>
</evidence>
<reference evidence="1 2" key="1">
    <citation type="submission" date="2019-05" db="EMBL/GenBank/DDBJ databases">
        <title>Polaribacter aestuariivivens sp. nov., isolated from a tidal flat.</title>
        <authorList>
            <person name="Yoon J.-H."/>
        </authorList>
    </citation>
    <scope>NUCLEOTIDE SEQUENCE [LARGE SCALE GENOMIC DNA]</scope>
    <source>
        <strain evidence="1 2">DBTF-3</strain>
    </source>
</reference>
<dbReference type="EMBL" id="VANR01000006">
    <property type="protein sequence ID" value="TMM28972.1"/>
    <property type="molecule type" value="Genomic_DNA"/>
</dbReference>
<dbReference type="Proteomes" id="UP000307140">
    <property type="component" value="Unassembled WGS sequence"/>
</dbReference>
<dbReference type="OrthoDB" id="1118033at2"/>
<dbReference type="RefSeq" id="WP_138536601.1">
    <property type="nucleotide sequence ID" value="NZ_VANR01000006.1"/>
</dbReference>
<keyword evidence="2" id="KW-1185">Reference proteome</keyword>
<organism evidence="1 2">
    <name type="scientific">Polaribacter aestuariivivens</name>
    <dbReference type="NCBI Taxonomy" id="2304626"/>
    <lineage>
        <taxon>Bacteria</taxon>
        <taxon>Pseudomonadati</taxon>
        <taxon>Bacteroidota</taxon>
        <taxon>Flavobacteriia</taxon>
        <taxon>Flavobacteriales</taxon>
        <taxon>Flavobacteriaceae</taxon>
    </lineage>
</organism>